<feature type="binding site" evidence="14">
    <location>
        <position position="92"/>
    </location>
    <ligand>
        <name>Zn(2+)</name>
        <dbReference type="ChEBI" id="CHEBI:29105"/>
        <note>catalytic</note>
    </ligand>
</feature>
<evidence type="ECO:0000256" key="13">
    <source>
        <dbReference type="PIRSR" id="PIRSR606262-2"/>
    </source>
</evidence>
<gene>
    <name evidence="17" type="ORF">GC105_14725</name>
</gene>
<reference evidence="17 18" key="1">
    <citation type="submission" date="2019-10" db="EMBL/GenBank/DDBJ databases">
        <title>Alkalibaculum tamaniensis sp.nov., a new alkaliphilic acetogen, isolated on methoxylated aromatics from a mud volcano.</title>
        <authorList>
            <person name="Khomyakova M.A."/>
            <person name="Merkel A.Y."/>
            <person name="Bonch-Osmolovskaya E.A."/>
            <person name="Slobodkin A.I."/>
        </authorList>
    </citation>
    <scope>NUCLEOTIDE SEQUENCE [LARGE SCALE GENOMIC DNA]</scope>
    <source>
        <strain evidence="17 18">M08DMB</strain>
    </source>
</reference>
<dbReference type="InterPro" id="IPR006262">
    <property type="entry name" value="Cyt_deam_tetra"/>
</dbReference>
<dbReference type="InterPro" id="IPR016192">
    <property type="entry name" value="APOBEC/CMP_deaminase_Zn-bd"/>
</dbReference>
<evidence type="ECO:0000259" key="16">
    <source>
        <dbReference type="PROSITE" id="PS51747"/>
    </source>
</evidence>
<feature type="active site" description="Proton donor" evidence="12">
    <location>
        <position position="58"/>
    </location>
</feature>
<dbReference type="GO" id="GO:0004126">
    <property type="term" value="F:cytidine deaminase activity"/>
    <property type="evidence" value="ECO:0007669"/>
    <property type="project" value="UniProtKB-UniRule"/>
</dbReference>
<evidence type="ECO:0000256" key="4">
    <source>
        <dbReference type="ARBA" id="ARBA00012783"/>
    </source>
</evidence>
<comment type="function">
    <text evidence="2 15">This enzyme scavenges exogenous and endogenous cytidine and 2'-deoxycytidine for UMP synthesis.</text>
</comment>
<accession>A0A6A7KCB6</accession>
<evidence type="ECO:0000313" key="18">
    <source>
        <dbReference type="Proteomes" id="UP000440004"/>
    </source>
</evidence>
<dbReference type="AlphaFoldDB" id="A0A6A7KCB6"/>
<protein>
    <recommendedName>
        <fullName evidence="5 15">Cytidine deaminase</fullName>
        <ecNumber evidence="4 15">3.5.4.5</ecNumber>
    </recommendedName>
    <alternativeName>
        <fullName evidence="9 15">Cytidine aminohydrolase</fullName>
    </alternativeName>
</protein>
<dbReference type="PANTHER" id="PTHR11644:SF2">
    <property type="entry name" value="CYTIDINE DEAMINASE"/>
    <property type="match status" value="1"/>
</dbReference>
<comment type="catalytic activity">
    <reaction evidence="11 15">
        <text>cytidine + H2O + H(+) = uridine + NH4(+)</text>
        <dbReference type="Rhea" id="RHEA:16069"/>
        <dbReference type="ChEBI" id="CHEBI:15377"/>
        <dbReference type="ChEBI" id="CHEBI:15378"/>
        <dbReference type="ChEBI" id="CHEBI:16704"/>
        <dbReference type="ChEBI" id="CHEBI:17562"/>
        <dbReference type="ChEBI" id="CHEBI:28938"/>
        <dbReference type="EC" id="3.5.4.5"/>
    </reaction>
</comment>
<evidence type="ECO:0000313" key="17">
    <source>
        <dbReference type="EMBL" id="MPW27036.1"/>
    </source>
</evidence>
<dbReference type="Pfam" id="PF00383">
    <property type="entry name" value="dCMP_cyt_deam_1"/>
    <property type="match status" value="1"/>
</dbReference>
<evidence type="ECO:0000256" key="2">
    <source>
        <dbReference type="ARBA" id="ARBA00003949"/>
    </source>
</evidence>
<dbReference type="PROSITE" id="PS00903">
    <property type="entry name" value="CYT_DCMP_DEAMINASES_1"/>
    <property type="match status" value="1"/>
</dbReference>
<name>A0A6A7KCB6_9FIRM</name>
<dbReference type="NCBIfam" id="NF004064">
    <property type="entry name" value="PRK05578.1"/>
    <property type="match status" value="1"/>
</dbReference>
<proteinExistence type="inferred from homology"/>
<dbReference type="CDD" id="cd01283">
    <property type="entry name" value="cytidine_deaminase"/>
    <property type="match status" value="1"/>
</dbReference>
<feature type="binding site" evidence="14">
    <location>
        <position position="89"/>
    </location>
    <ligand>
        <name>Zn(2+)</name>
        <dbReference type="ChEBI" id="CHEBI:29105"/>
        <note>catalytic</note>
    </ligand>
</feature>
<keyword evidence="18" id="KW-1185">Reference proteome</keyword>
<dbReference type="PROSITE" id="PS51747">
    <property type="entry name" value="CYT_DCMP_DEAMINASES_2"/>
    <property type="match status" value="1"/>
</dbReference>
<dbReference type="SUPFAM" id="SSF53927">
    <property type="entry name" value="Cytidine deaminase-like"/>
    <property type="match status" value="1"/>
</dbReference>
<dbReference type="RefSeq" id="WP_152806368.1">
    <property type="nucleotide sequence ID" value="NZ_WHNX01000036.1"/>
</dbReference>
<evidence type="ECO:0000256" key="1">
    <source>
        <dbReference type="ARBA" id="ARBA00001947"/>
    </source>
</evidence>
<evidence type="ECO:0000256" key="6">
    <source>
        <dbReference type="ARBA" id="ARBA00022723"/>
    </source>
</evidence>
<evidence type="ECO:0000256" key="3">
    <source>
        <dbReference type="ARBA" id="ARBA00006576"/>
    </source>
</evidence>
<evidence type="ECO:0000256" key="14">
    <source>
        <dbReference type="PIRSR" id="PIRSR606262-3"/>
    </source>
</evidence>
<feature type="binding site" evidence="13">
    <location>
        <begin position="45"/>
        <end position="51"/>
    </location>
    <ligand>
        <name>substrate</name>
    </ligand>
</feature>
<dbReference type="Proteomes" id="UP000440004">
    <property type="component" value="Unassembled WGS sequence"/>
</dbReference>
<dbReference type="FunFam" id="3.40.140.10:FF:000008">
    <property type="entry name" value="Cytidine deaminase"/>
    <property type="match status" value="1"/>
</dbReference>
<evidence type="ECO:0000256" key="10">
    <source>
        <dbReference type="ARBA" id="ARBA00049252"/>
    </source>
</evidence>
<evidence type="ECO:0000256" key="9">
    <source>
        <dbReference type="ARBA" id="ARBA00032005"/>
    </source>
</evidence>
<dbReference type="InterPro" id="IPR016193">
    <property type="entry name" value="Cytidine_deaminase-like"/>
</dbReference>
<comment type="catalytic activity">
    <reaction evidence="10 15">
        <text>2'-deoxycytidine + H2O + H(+) = 2'-deoxyuridine + NH4(+)</text>
        <dbReference type="Rhea" id="RHEA:13433"/>
        <dbReference type="ChEBI" id="CHEBI:15377"/>
        <dbReference type="ChEBI" id="CHEBI:15378"/>
        <dbReference type="ChEBI" id="CHEBI:15698"/>
        <dbReference type="ChEBI" id="CHEBI:16450"/>
        <dbReference type="ChEBI" id="CHEBI:28938"/>
        <dbReference type="EC" id="3.5.4.5"/>
    </reaction>
</comment>
<comment type="caution">
    <text evidence="17">The sequence shown here is derived from an EMBL/GenBank/DDBJ whole genome shotgun (WGS) entry which is preliminary data.</text>
</comment>
<dbReference type="Gene3D" id="3.40.140.10">
    <property type="entry name" value="Cytidine Deaminase, domain 2"/>
    <property type="match status" value="1"/>
</dbReference>
<feature type="domain" description="CMP/dCMP-type deaminase" evidence="16">
    <location>
        <begin position="4"/>
        <end position="130"/>
    </location>
</feature>
<comment type="cofactor">
    <cofactor evidence="1 14 15">
        <name>Zn(2+)</name>
        <dbReference type="ChEBI" id="CHEBI:29105"/>
    </cofactor>
</comment>
<evidence type="ECO:0000256" key="8">
    <source>
        <dbReference type="ARBA" id="ARBA00022833"/>
    </source>
</evidence>
<organism evidence="17 18">
    <name type="scientific">Alkalibaculum sporogenes</name>
    <dbReference type="NCBI Taxonomy" id="2655001"/>
    <lineage>
        <taxon>Bacteria</taxon>
        <taxon>Bacillati</taxon>
        <taxon>Bacillota</taxon>
        <taxon>Clostridia</taxon>
        <taxon>Eubacteriales</taxon>
        <taxon>Eubacteriaceae</taxon>
        <taxon>Alkalibaculum</taxon>
    </lineage>
</organism>
<keyword evidence="6 14" id="KW-0479">Metal-binding</keyword>
<feature type="binding site" evidence="14">
    <location>
        <position position="56"/>
    </location>
    <ligand>
        <name>Zn(2+)</name>
        <dbReference type="ChEBI" id="CHEBI:29105"/>
        <note>catalytic</note>
    </ligand>
</feature>
<dbReference type="GO" id="GO:0005829">
    <property type="term" value="C:cytosol"/>
    <property type="evidence" value="ECO:0007669"/>
    <property type="project" value="TreeGrafter"/>
</dbReference>
<dbReference type="GO" id="GO:0055086">
    <property type="term" value="P:nucleobase-containing small molecule metabolic process"/>
    <property type="evidence" value="ECO:0007669"/>
    <property type="project" value="UniProtKB-ARBA"/>
</dbReference>
<evidence type="ECO:0000256" key="11">
    <source>
        <dbReference type="ARBA" id="ARBA00049558"/>
    </source>
</evidence>
<keyword evidence="7 15" id="KW-0378">Hydrolase</keyword>
<dbReference type="EMBL" id="WHNX01000036">
    <property type="protein sequence ID" value="MPW27036.1"/>
    <property type="molecule type" value="Genomic_DNA"/>
</dbReference>
<dbReference type="EC" id="3.5.4.5" evidence="4 15"/>
<dbReference type="GO" id="GO:0008270">
    <property type="term" value="F:zinc ion binding"/>
    <property type="evidence" value="ECO:0007669"/>
    <property type="project" value="UniProtKB-UniRule"/>
</dbReference>
<dbReference type="GO" id="GO:0042802">
    <property type="term" value="F:identical protein binding"/>
    <property type="evidence" value="ECO:0007669"/>
    <property type="project" value="UniProtKB-ARBA"/>
</dbReference>
<dbReference type="NCBIfam" id="TIGR01354">
    <property type="entry name" value="cyt_deam_tetra"/>
    <property type="match status" value="1"/>
</dbReference>
<dbReference type="PANTHER" id="PTHR11644">
    <property type="entry name" value="CYTIDINE DEAMINASE"/>
    <property type="match status" value="1"/>
</dbReference>
<sequence>MEKENYSELIKSAIEAKEFSYSPYSHFRVGAAILSDNGKIYSGCNIENASYGASNCAERTAIFKGVSEGIDRIIAIAISSDEEDFIYPCGICRQVIREFGSNIDIVLVNANGKTKQSSIKELLPCSFSKENLI</sequence>
<evidence type="ECO:0000256" key="12">
    <source>
        <dbReference type="PIRSR" id="PIRSR606262-1"/>
    </source>
</evidence>
<evidence type="ECO:0000256" key="7">
    <source>
        <dbReference type="ARBA" id="ARBA00022801"/>
    </source>
</evidence>
<dbReference type="InterPro" id="IPR002125">
    <property type="entry name" value="CMP_dCMP_dom"/>
</dbReference>
<evidence type="ECO:0000256" key="5">
    <source>
        <dbReference type="ARBA" id="ARBA00018266"/>
    </source>
</evidence>
<dbReference type="GO" id="GO:0072527">
    <property type="term" value="P:pyrimidine-containing compound metabolic process"/>
    <property type="evidence" value="ECO:0007669"/>
    <property type="project" value="UniProtKB-ARBA"/>
</dbReference>
<keyword evidence="8 14" id="KW-0862">Zinc</keyword>
<evidence type="ECO:0000256" key="15">
    <source>
        <dbReference type="RuleBase" id="RU364006"/>
    </source>
</evidence>
<comment type="similarity">
    <text evidence="3 15">Belongs to the cytidine and deoxycytidylate deaminase family.</text>
</comment>
<dbReference type="InterPro" id="IPR050202">
    <property type="entry name" value="Cyt/Deoxycyt_deaminase"/>
</dbReference>